<evidence type="ECO:0000256" key="2">
    <source>
        <dbReference type="ARBA" id="ARBA00022723"/>
    </source>
</evidence>
<reference evidence="6 7" key="1">
    <citation type="journal article" date="2008" name="Appl. Environ. Microbiol.">
        <title>Genomic insights into Mn(II) oxidation by the marine alphaproteobacterium Aurantimonas sp. strain SI85-9A1.</title>
        <authorList>
            <person name="Dick G.J."/>
            <person name="Podell S."/>
            <person name="Johnson H.A."/>
            <person name="Rivera-Espinoza Y."/>
            <person name="Bernier-Latmani R."/>
            <person name="McCarthy J.K."/>
            <person name="Torpey J.W."/>
            <person name="Clement B.G."/>
            <person name="Gaasterland T."/>
            <person name="Tebo B.M."/>
        </authorList>
    </citation>
    <scope>NUCLEOTIDE SEQUENCE [LARGE SCALE GENOMIC DNA]</scope>
    <source>
        <strain evidence="6 7">SI85-9A1</strain>
    </source>
</reference>
<dbReference type="AlphaFoldDB" id="Q1YLE5"/>
<organism evidence="6 7">
    <name type="scientific">Aurantimonas manganoxydans (strain ATCC BAA-1229 / DSM 21871 / SI85-9A1)</name>
    <dbReference type="NCBI Taxonomy" id="287752"/>
    <lineage>
        <taxon>Bacteria</taxon>
        <taxon>Pseudomonadati</taxon>
        <taxon>Pseudomonadota</taxon>
        <taxon>Alphaproteobacteria</taxon>
        <taxon>Hyphomicrobiales</taxon>
        <taxon>Aurantimonadaceae</taxon>
        <taxon>Aurantimonas</taxon>
    </lineage>
</organism>
<evidence type="ECO:0000313" key="7">
    <source>
        <dbReference type="Proteomes" id="UP000000321"/>
    </source>
</evidence>
<dbReference type="InterPro" id="IPR050572">
    <property type="entry name" value="Fe-S_Ferredoxin"/>
</dbReference>
<dbReference type="EMBL" id="AAPJ01000001">
    <property type="protein sequence ID" value="EAS51786.1"/>
    <property type="molecule type" value="Genomic_DNA"/>
</dbReference>
<dbReference type="InterPro" id="IPR017896">
    <property type="entry name" value="4Fe4S_Fe-S-bd"/>
</dbReference>
<dbReference type="GO" id="GO:0046872">
    <property type="term" value="F:metal ion binding"/>
    <property type="evidence" value="ECO:0007669"/>
    <property type="project" value="UniProtKB-KW"/>
</dbReference>
<dbReference type="PROSITE" id="PS00198">
    <property type="entry name" value="4FE4S_FER_1"/>
    <property type="match status" value="3"/>
</dbReference>
<sequence>MSATSQRILVCNCEKTMRVDGKAIGHALGGAELPVHTHLCRSQIGTFEGAMEGDAPVVVACTQESPLFAEIAEEKGREVSAFVNIREMAGWTADKASIAPKMAALIGAASLPVAPARLRAIESDGLCLVTGRGQAALDAAALLNRTLSVTLLLTDAEDILLPEVLDFPVFRGRVVSATGTLGGFDIVVDDYAGMLPSSRGEPQFALPRNGAKSSCSVLFDMTGNAPLFARPTGRDGYFRADPADPAAVMRGVFDASGYEGEFEKPIYVSYDASICAHERSKKTGCTKCIDNCPPSAISPDGDNILIDTAICGGCGNCAAHCPTGAVSYDYPARAQSIERVQTLARTYLAAGGVAPVLMVHEREHGASLINAMARFGRGLPANVIPLEMHSTTALGHDLIVAALAAGFRSLVVLVDPRKSGELHALHEEIGLTEALLTGLGHAPDRVRIVAEPDPEIVEALLYDRQEAAEIARTAFAPVGGKREVARAGIAVAAAAGSGPGDDLIRLPASAPYGNILVDKERCTLCMACVSACPADALRDTPGKPELRFVEAACVQCGICAATCPETAITLDPRYNLAPTVMQPVTLNEDEPAECTCCGKPFAARGMLDRVRETLGGKHWMFQTEERVALLHMCESCRLEALAADGGDPFAIAQRPKVRTTDDYLEAGRRGLTVDDFLTTD</sequence>
<proteinExistence type="predicted"/>
<dbReference type="PROSITE" id="PS51379">
    <property type="entry name" value="4FE4S_FER_2"/>
    <property type="match status" value="3"/>
</dbReference>
<keyword evidence="7" id="KW-1185">Reference proteome</keyword>
<evidence type="ECO:0000313" key="6">
    <source>
        <dbReference type="EMBL" id="EAS51786.1"/>
    </source>
</evidence>
<keyword evidence="4" id="KW-0411">Iron-sulfur</keyword>
<dbReference type="BioCyc" id="AURANTIMONAS:SI859A1_02602-MONOMER"/>
<dbReference type="HOGENOM" id="CLU_022482_0_0_5"/>
<name>Q1YLE5_AURMS</name>
<evidence type="ECO:0000259" key="5">
    <source>
        <dbReference type="PROSITE" id="PS51379"/>
    </source>
</evidence>
<dbReference type="SUPFAM" id="SSF54862">
    <property type="entry name" value="4Fe-4S ferredoxins"/>
    <property type="match status" value="1"/>
</dbReference>
<evidence type="ECO:0000256" key="4">
    <source>
        <dbReference type="ARBA" id="ARBA00023014"/>
    </source>
</evidence>
<dbReference type="RefSeq" id="WP_009210424.1">
    <property type="nucleotide sequence ID" value="NZ_BBWP01000002.1"/>
</dbReference>
<dbReference type="PANTHER" id="PTHR43687">
    <property type="entry name" value="ADENYLYLSULFATE REDUCTASE, BETA SUBUNIT"/>
    <property type="match status" value="1"/>
</dbReference>
<accession>Q1YLE5</accession>
<dbReference type="PANTHER" id="PTHR43687:SF4">
    <property type="entry name" value="BLR5484 PROTEIN"/>
    <property type="match status" value="1"/>
</dbReference>
<dbReference type="Proteomes" id="UP000000321">
    <property type="component" value="Unassembled WGS sequence"/>
</dbReference>
<keyword evidence="2" id="KW-0479">Metal-binding</keyword>
<dbReference type="Pfam" id="PF12838">
    <property type="entry name" value="Fer4_7"/>
    <property type="match status" value="1"/>
</dbReference>
<dbReference type="InterPro" id="IPR017900">
    <property type="entry name" value="4Fe4S_Fe_S_CS"/>
</dbReference>
<comment type="caution">
    <text evidence="6">The sequence shown here is derived from an EMBL/GenBank/DDBJ whole genome shotgun (WGS) entry which is preliminary data.</text>
</comment>
<dbReference type="GO" id="GO:0051539">
    <property type="term" value="F:4 iron, 4 sulfur cluster binding"/>
    <property type="evidence" value="ECO:0007669"/>
    <property type="project" value="UniProtKB-KW"/>
</dbReference>
<feature type="domain" description="4Fe-4S ferredoxin-type" evidence="5">
    <location>
        <begin position="544"/>
        <end position="573"/>
    </location>
</feature>
<protein>
    <submittedName>
        <fullName evidence="6">Putative 4Fe-4S ferredoxin</fullName>
    </submittedName>
</protein>
<gene>
    <name evidence="6" type="ORF">SI859A1_02602</name>
</gene>
<feature type="domain" description="4Fe-4S ferredoxin-type" evidence="5">
    <location>
        <begin position="302"/>
        <end position="331"/>
    </location>
</feature>
<dbReference type="Gene3D" id="3.30.70.20">
    <property type="match status" value="2"/>
</dbReference>
<feature type="domain" description="4Fe-4S ferredoxin-type" evidence="5">
    <location>
        <begin position="513"/>
        <end position="542"/>
    </location>
</feature>
<keyword evidence="3" id="KW-0408">Iron</keyword>
<dbReference type="Pfam" id="PF13187">
    <property type="entry name" value="Fer4_9"/>
    <property type="match status" value="1"/>
</dbReference>
<evidence type="ECO:0000256" key="1">
    <source>
        <dbReference type="ARBA" id="ARBA00022485"/>
    </source>
</evidence>
<dbReference type="OrthoDB" id="9800445at2"/>
<keyword evidence="1" id="KW-0004">4Fe-4S</keyword>
<evidence type="ECO:0000256" key="3">
    <source>
        <dbReference type="ARBA" id="ARBA00023004"/>
    </source>
</evidence>